<evidence type="ECO:0000313" key="1">
    <source>
        <dbReference type="EMBL" id="KAJ9048518.1"/>
    </source>
</evidence>
<gene>
    <name evidence="1" type="ORF">DSO57_1034326</name>
</gene>
<evidence type="ECO:0000313" key="2">
    <source>
        <dbReference type="Proteomes" id="UP001165960"/>
    </source>
</evidence>
<sequence>MGVQVPSPSFPWVGNCLSHAYLLWQPLFPTEPFALPAILAPFKDAFDATLSCALPQTLVTI</sequence>
<dbReference type="EMBL" id="QTSX02007384">
    <property type="protein sequence ID" value="KAJ9048518.1"/>
    <property type="molecule type" value="Genomic_DNA"/>
</dbReference>
<comment type="caution">
    <text evidence="1">The sequence shown here is derived from an EMBL/GenBank/DDBJ whole genome shotgun (WGS) entry which is preliminary data.</text>
</comment>
<dbReference type="Proteomes" id="UP001165960">
    <property type="component" value="Unassembled WGS sequence"/>
</dbReference>
<accession>A0ACC2RER8</accession>
<proteinExistence type="predicted"/>
<protein>
    <submittedName>
        <fullName evidence="1">Uncharacterized protein</fullName>
    </submittedName>
</protein>
<name>A0ACC2RER8_9FUNG</name>
<organism evidence="1 2">
    <name type="scientific">Entomophthora muscae</name>
    <dbReference type="NCBI Taxonomy" id="34485"/>
    <lineage>
        <taxon>Eukaryota</taxon>
        <taxon>Fungi</taxon>
        <taxon>Fungi incertae sedis</taxon>
        <taxon>Zoopagomycota</taxon>
        <taxon>Entomophthoromycotina</taxon>
        <taxon>Entomophthoromycetes</taxon>
        <taxon>Entomophthorales</taxon>
        <taxon>Entomophthoraceae</taxon>
        <taxon>Entomophthora</taxon>
    </lineage>
</organism>
<reference evidence="1" key="1">
    <citation type="submission" date="2022-04" db="EMBL/GenBank/DDBJ databases">
        <title>Genome of the entomopathogenic fungus Entomophthora muscae.</title>
        <authorList>
            <person name="Elya C."/>
            <person name="Lovett B.R."/>
            <person name="Lee E."/>
            <person name="Macias A.M."/>
            <person name="Hajek A.E."/>
            <person name="De Bivort B.L."/>
            <person name="Kasson M.T."/>
            <person name="De Fine Licht H.H."/>
            <person name="Stajich J.E."/>
        </authorList>
    </citation>
    <scope>NUCLEOTIDE SEQUENCE</scope>
    <source>
        <strain evidence="1">Berkeley</strain>
    </source>
</reference>
<keyword evidence="2" id="KW-1185">Reference proteome</keyword>